<evidence type="ECO:0000256" key="1">
    <source>
        <dbReference type="ARBA" id="ARBA00010954"/>
    </source>
</evidence>
<evidence type="ECO:0000259" key="3">
    <source>
        <dbReference type="PROSITE" id="PS50030"/>
    </source>
</evidence>
<evidence type="ECO:0000313" key="5">
    <source>
        <dbReference type="Proteomes" id="UP000037460"/>
    </source>
</evidence>
<dbReference type="InterPro" id="IPR009060">
    <property type="entry name" value="UBA-like_sf"/>
</dbReference>
<feature type="compositionally biased region" description="Acidic residues" evidence="2">
    <location>
        <begin position="480"/>
        <end position="489"/>
    </location>
</feature>
<dbReference type="Gene3D" id="1.10.8.10">
    <property type="entry name" value="DNA helicase RuvA subunit, C-terminal domain"/>
    <property type="match status" value="1"/>
</dbReference>
<dbReference type="SMART" id="SM00165">
    <property type="entry name" value="UBA"/>
    <property type="match status" value="2"/>
</dbReference>
<accession>A0A0M0K2I2</accession>
<dbReference type="Pfam" id="PF00627">
    <property type="entry name" value="UBA"/>
    <property type="match status" value="1"/>
</dbReference>
<protein>
    <submittedName>
        <fullName evidence="4">Uv excision repair protein</fullName>
    </submittedName>
</protein>
<dbReference type="Proteomes" id="UP000037460">
    <property type="component" value="Unassembled WGS sequence"/>
</dbReference>
<sequence>MGYGALEAEQALRLSCNDPRRALALLRSGRDELSAASIHASALSDEAVRVLQDRLRSLPAFHSLQQVVRVDPQIMLVLNTEAMRFEDPKAEPLLGEAAADSVSAEVSQEREAVEKAFWDACTLELTSAPPVYERTLQLVQEVQDTLCSLMPAHWEEQILLASEYAEQIRAGVVTARSYGTGLTDLLVVPYMRAVSDQVRMLCSDARVADMDRWLSATLSRLEVPEQLPSAKSATIGTASSAATSEVDASLAAASSSCAVSGGAAAAEGGAAPPRADVQSTALSATTAGKPAPTPAAAAGAAHAELPILLLRFFRTGFEVLEAIKLDMANSHLAQLLESDPTLRDAIAARPNDFVVLLNAAESDPLLPLGEDGEPGDLRLDLHGSSLVPPMRHPDSHLQLHQLGHHLQPHTCLGHGAAAVLGSASGADGRTGNAEGSVDGLHSRLRRRLDGYGDDGGGDDDDDDDLHGLTRGGGDSAEFNGPDDDEDDGYDDPHAYDDGLDAHDVHHHHHHAHAAESGLGGAEMASMPEMHSELMEAVMQQWLHAPAGQSAAQEAARLELSTEEVGQFFHARMLQTLGRLRLGGAQEPSLDQMRTAVGSLAEEDEAAVQQLAALGFAREQAAEAYLACDRNQTLAANFLMDQF</sequence>
<name>A0A0M0K2I2_9EUKA</name>
<dbReference type="AlphaFoldDB" id="A0A0M0K2I2"/>
<organism evidence="4 5">
    <name type="scientific">Chrysochromulina tobinii</name>
    <dbReference type="NCBI Taxonomy" id="1460289"/>
    <lineage>
        <taxon>Eukaryota</taxon>
        <taxon>Haptista</taxon>
        <taxon>Haptophyta</taxon>
        <taxon>Prymnesiophyceae</taxon>
        <taxon>Prymnesiales</taxon>
        <taxon>Chrysochromulinaceae</taxon>
        <taxon>Chrysochromulina</taxon>
    </lineage>
</organism>
<dbReference type="PANTHER" id="PTHR12832">
    <property type="entry name" value="TESTIS-SPECIFIC PROTEIN PBS13 T-COMPLEX 11"/>
    <property type="match status" value="1"/>
</dbReference>
<evidence type="ECO:0000313" key="4">
    <source>
        <dbReference type="EMBL" id="KOO32593.1"/>
    </source>
</evidence>
<feature type="region of interest" description="Disordered" evidence="2">
    <location>
        <begin position="448"/>
        <end position="518"/>
    </location>
</feature>
<dbReference type="InterPro" id="IPR008862">
    <property type="entry name" value="Tcp11"/>
</dbReference>
<dbReference type="CDD" id="cd14281">
    <property type="entry name" value="UBA2_Rad23_like"/>
    <property type="match status" value="1"/>
</dbReference>
<dbReference type="SUPFAM" id="SSF46934">
    <property type="entry name" value="UBA-like"/>
    <property type="match status" value="1"/>
</dbReference>
<feature type="domain" description="UBA" evidence="3">
    <location>
        <begin position="601"/>
        <end position="641"/>
    </location>
</feature>
<proteinExistence type="inferred from homology"/>
<feature type="compositionally biased region" description="Basic and acidic residues" evidence="2">
    <location>
        <begin position="490"/>
        <end position="503"/>
    </location>
</feature>
<reference evidence="5" key="1">
    <citation type="journal article" date="2015" name="PLoS Genet.">
        <title>Genome Sequence and Transcriptome Analyses of Chrysochromulina tobin: Metabolic Tools for Enhanced Algal Fitness in the Prominent Order Prymnesiales (Haptophyceae).</title>
        <authorList>
            <person name="Hovde B.T."/>
            <person name="Deodato C.R."/>
            <person name="Hunsperger H.M."/>
            <person name="Ryken S.A."/>
            <person name="Yost W."/>
            <person name="Jha R.K."/>
            <person name="Patterson J."/>
            <person name="Monnat R.J. Jr."/>
            <person name="Barlow S.B."/>
            <person name="Starkenburg S.R."/>
            <person name="Cattolico R.A."/>
        </authorList>
    </citation>
    <scope>NUCLEOTIDE SEQUENCE</scope>
    <source>
        <strain evidence="5">CCMP291</strain>
    </source>
</reference>
<dbReference type="EMBL" id="JWZX01001731">
    <property type="protein sequence ID" value="KOO32593.1"/>
    <property type="molecule type" value="Genomic_DNA"/>
</dbReference>
<keyword evidence="5" id="KW-1185">Reference proteome</keyword>
<gene>
    <name evidence="4" type="ORF">Ctob_012946</name>
</gene>
<dbReference type="PROSITE" id="PS50030">
    <property type="entry name" value="UBA"/>
    <property type="match status" value="1"/>
</dbReference>
<dbReference type="PANTHER" id="PTHR12832:SF11">
    <property type="entry name" value="LD23868P"/>
    <property type="match status" value="1"/>
</dbReference>
<comment type="caution">
    <text evidence="4">The sequence shown here is derived from an EMBL/GenBank/DDBJ whole genome shotgun (WGS) entry which is preliminary data.</text>
</comment>
<dbReference type="GO" id="GO:0007165">
    <property type="term" value="P:signal transduction"/>
    <property type="evidence" value="ECO:0007669"/>
    <property type="project" value="TreeGrafter"/>
</dbReference>
<dbReference type="InterPro" id="IPR015940">
    <property type="entry name" value="UBA"/>
</dbReference>
<feature type="compositionally biased region" description="Acidic residues" evidence="2">
    <location>
        <begin position="451"/>
        <end position="464"/>
    </location>
</feature>
<evidence type="ECO:0000256" key="2">
    <source>
        <dbReference type="SAM" id="MobiDB-lite"/>
    </source>
</evidence>
<comment type="similarity">
    <text evidence="1">Belongs to the TCP11 family.</text>
</comment>
<dbReference type="Pfam" id="PF05794">
    <property type="entry name" value="Tcp11"/>
    <property type="match status" value="1"/>
</dbReference>
<dbReference type="OrthoDB" id="419317at2759"/>